<keyword evidence="2" id="KW-1133">Transmembrane helix</keyword>
<dbReference type="Pfam" id="PF03816">
    <property type="entry name" value="LytR_cpsA_psr"/>
    <property type="match status" value="1"/>
</dbReference>
<evidence type="ECO:0000256" key="2">
    <source>
        <dbReference type="SAM" id="Phobius"/>
    </source>
</evidence>
<dbReference type="PANTHER" id="PTHR33392:SF6">
    <property type="entry name" value="POLYISOPRENYL-TEICHOIC ACID--PEPTIDOGLYCAN TEICHOIC ACID TRANSFERASE TAGU"/>
    <property type="match status" value="1"/>
</dbReference>
<evidence type="ECO:0000313" key="4">
    <source>
        <dbReference type="EMBL" id="SFF71027.1"/>
    </source>
</evidence>
<name>A0A1I2L0Q9_9BACL</name>
<comment type="similarity">
    <text evidence="1">Belongs to the LytR/CpsA/Psr (LCP) family.</text>
</comment>
<dbReference type="Proteomes" id="UP000198661">
    <property type="component" value="Unassembled WGS sequence"/>
</dbReference>
<keyword evidence="2" id="KW-0812">Transmembrane</keyword>
<dbReference type="InterPro" id="IPR004474">
    <property type="entry name" value="LytR_CpsA_psr"/>
</dbReference>
<dbReference type="InterPro" id="IPR050922">
    <property type="entry name" value="LytR/CpsA/Psr_CW_biosynth"/>
</dbReference>
<evidence type="ECO:0000313" key="5">
    <source>
        <dbReference type="Proteomes" id="UP000198661"/>
    </source>
</evidence>
<evidence type="ECO:0000256" key="1">
    <source>
        <dbReference type="ARBA" id="ARBA00006068"/>
    </source>
</evidence>
<evidence type="ECO:0000259" key="3">
    <source>
        <dbReference type="Pfam" id="PF03816"/>
    </source>
</evidence>
<feature type="transmembrane region" description="Helical" evidence="2">
    <location>
        <begin position="16"/>
        <end position="36"/>
    </location>
</feature>
<dbReference type="AlphaFoldDB" id="A0A1I2L0Q9"/>
<reference evidence="4 5" key="1">
    <citation type="submission" date="2016-10" db="EMBL/GenBank/DDBJ databases">
        <authorList>
            <person name="de Groot N.N."/>
        </authorList>
    </citation>
    <scope>NUCLEOTIDE SEQUENCE [LARGE SCALE GENOMIC DNA]</scope>
    <source>
        <strain evidence="4 5">DSM 44945</strain>
    </source>
</reference>
<sequence>MTRFGKGAVTMKWLKIFLALLIIAGGAVGGYALYLYKSIERTADRMYQPVTGETEAPKEIIEKEKPFCILIMGVDERKGDRGRTDTMMVMAVNPRKESALLFNIPRDTRTEIAGRGIQDKINHAYAYGGVKMSIETVEQFLDVPIDYYAKVNMQEFAKIVDALGGVEVDNPFAFRYDGHTFEKGRIHLDGDTALKYARMRYEDPRGDLGRNERQRRVLKSMIEKAASPGILANLGTVLESLGSSVTTNITFEEMKKLGNDYRNAIRQVETLEIKGRGRKIDGIYYLIVSEEEKRRVRSLVKKQLERD</sequence>
<proteinExistence type="inferred from homology"/>
<organism evidence="4 5">
    <name type="scientific">Planifilum fulgidum</name>
    <dbReference type="NCBI Taxonomy" id="201973"/>
    <lineage>
        <taxon>Bacteria</taxon>
        <taxon>Bacillati</taxon>
        <taxon>Bacillota</taxon>
        <taxon>Bacilli</taxon>
        <taxon>Bacillales</taxon>
        <taxon>Thermoactinomycetaceae</taxon>
        <taxon>Planifilum</taxon>
    </lineage>
</organism>
<dbReference type="NCBIfam" id="TIGR00350">
    <property type="entry name" value="lytR_cpsA_psr"/>
    <property type="match status" value="1"/>
</dbReference>
<feature type="domain" description="Cell envelope-related transcriptional attenuator" evidence="3">
    <location>
        <begin position="83"/>
        <end position="226"/>
    </location>
</feature>
<gene>
    <name evidence="4" type="ORF">SAMN04488025_10386</name>
</gene>
<dbReference type="PANTHER" id="PTHR33392">
    <property type="entry name" value="POLYISOPRENYL-TEICHOIC ACID--PEPTIDOGLYCAN TEICHOIC ACID TRANSFERASE TAGU"/>
    <property type="match status" value="1"/>
</dbReference>
<keyword evidence="2" id="KW-0472">Membrane</keyword>
<dbReference type="STRING" id="201973.SAMN04488025_10386"/>
<keyword evidence="5" id="KW-1185">Reference proteome</keyword>
<dbReference type="Gene3D" id="3.40.630.190">
    <property type="entry name" value="LCP protein"/>
    <property type="match status" value="1"/>
</dbReference>
<protein>
    <submittedName>
        <fullName evidence="4">Transcriptional attenuator, LytR family</fullName>
    </submittedName>
</protein>
<accession>A0A1I2L0Q9</accession>
<dbReference type="EMBL" id="FOOK01000003">
    <property type="protein sequence ID" value="SFF71027.1"/>
    <property type="molecule type" value="Genomic_DNA"/>
</dbReference>